<evidence type="ECO:0008006" key="5">
    <source>
        <dbReference type="Google" id="ProtNLM"/>
    </source>
</evidence>
<dbReference type="Proteomes" id="UP000603453">
    <property type="component" value="Unassembled WGS sequence"/>
</dbReference>
<organism evidence="3 4">
    <name type="scientific">Mucor saturninus</name>
    <dbReference type="NCBI Taxonomy" id="64648"/>
    <lineage>
        <taxon>Eukaryota</taxon>
        <taxon>Fungi</taxon>
        <taxon>Fungi incertae sedis</taxon>
        <taxon>Mucoromycota</taxon>
        <taxon>Mucoromycotina</taxon>
        <taxon>Mucoromycetes</taxon>
        <taxon>Mucorales</taxon>
        <taxon>Mucorineae</taxon>
        <taxon>Mucoraceae</taxon>
        <taxon>Mucor</taxon>
    </lineage>
</organism>
<evidence type="ECO:0000259" key="2">
    <source>
        <dbReference type="PROSITE" id="PS51283"/>
    </source>
</evidence>
<dbReference type="AlphaFoldDB" id="A0A8H7QMG0"/>
<dbReference type="InterPro" id="IPR001810">
    <property type="entry name" value="F-box_dom"/>
</dbReference>
<name>A0A8H7QMG0_9FUNG</name>
<feature type="domain" description="DUSP" evidence="2">
    <location>
        <begin position="198"/>
        <end position="296"/>
    </location>
</feature>
<gene>
    <name evidence="3" type="ORF">INT47_004470</name>
</gene>
<dbReference type="InterPro" id="IPR036047">
    <property type="entry name" value="F-box-like_dom_sf"/>
</dbReference>
<evidence type="ECO:0000259" key="1">
    <source>
        <dbReference type="PROSITE" id="PS50181"/>
    </source>
</evidence>
<comment type="caution">
    <text evidence="3">The sequence shown here is derived from an EMBL/GenBank/DDBJ whole genome shotgun (WGS) entry which is preliminary data.</text>
</comment>
<dbReference type="Gene3D" id="3.30.2230.10">
    <property type="entry name" value="DUSP-like"/>
    <property type="match status" value="1"/>
</dbReference>
<dbReference type="SUPFAM" id="SSF143791">
    <property type="entry name" value="DUSP-like"/>
    <property type="match status" value="1"/>
</dbReference>
<dbReference type="InterPro" id="IPR006615">
    <property type="entry name" value="Pept_C19_DUSP"/>
</dbReference>
<dbReference type="Pfam" id="PF06337">
    <property type="entry name" value="DUSP"/>
    <property type="match status" value="1"/>
</dbReference>
<accession>A0A8H7QMG0</accession>
<dbReference type="GO" id="GO:0004843">
    <property type="term" value="F:cysteine-type deubiquitinase activity"/>
    <property type="evidence" value="ECO:0007669"/>
    <property type="project" value="InterPro"/>
</dbReference>
<dbReference type="InterPro" id="IPR013083">
    <property type="entry name" value="Znf_RING/FYVE/PHD"/>
</dbReference>
<protein>
    <recommendedName>
        <fullName evidence="5">F-box domain-containing protein</fullName>
    </recommendedName>
</protein>
<evidence type="ECO:0000313" key="3">
    <source>
        <dbReference type="EMBL" id="KAG2195362.1"/>
    </source>
</evidence>
<keyword evidence="4" id="KW-1185">Reference proteome</keyword>
<dbReference type="PROSITE" id="PS51283">
    <property type="entry name" value="DUSP"/>
    <property type="match status" value="1"/>
</dbReference>
<proteinExistence type="predicted"/>
<reference evidence="3" key="1">
    <citation type="submission" date="2020-12" db="EMBL/GenBank/DDBJ databases">
        <title>Metabolic potential, ecology and presence of endohyphal bacteria is reflected in genomic diversity of Mucoromycotina.</title>
        <authorList>
            <person name="Muszewska A."/>
            <person name="Okrasinska A."/>
            <person name="Steczkiewicz K."/>
            <person name="Drgas O."/>
            <person name="Orlowska M."/>
            <person name="Perlinska-Lenart U."/>
            <person name="Aleksandrzak-Piekarczyk T."/>
            <person name="Szatraj K."/>
            <person name="Zielenkiewicz U."/>
            <person name="Pilsyk S."/>
            <person name="Malc E."/>
            <person name="Mieczkowski P."/>
            <person name="Kruszewska J.S."/>
            <person name="Biernat P."/>
            <person name="Pawlowska J."/>
        </authorList>
    </citation>
    <scope>NUCLEOTIDE SEQUENCE</scope>
    <source>
        <strain evidence="3">WA0000017839</strain>
    </source>
</reference>
<dbReference type="Gene3D" id="3.30.40.10">
    <property type="entry name" value="Zinc/RING finger domain, C3HC4 (zinc finger)"/>
    <property type="match status" value="1"/>
</dbReference>
<evidence type="ECO:0000313" key="4">
    <source>
        <dbReference type="Proteomes" id="UP000603453"/>
    </source>
</evidence>
<dbReference type="OrthoDB" id="2248937at2759"/>
<dbReference type="SUPFAM" id="SSF81383">
    <property type="entry name" value="F-box domain"/>
    <property type="match status" value="1"/>
</dbReference>
<dbReference type="EMBL" id="JAEPRD010000172">
    <property type="protein sequence ID" value="KAG2195362.1"/>
    <property type="molecule type" value="Genomic_DNA"/>
</dbReference>
<dbReference type="PROSITE" id="PS50181">
    <property type="entry name" value="FBOX"/>
    <property type="match status" value="1"/>
</dbReference>
<dbReference type="InterPro" id="IPR035927">
    <property type="entry name" value="DUSP-like_sf"/>
</dbReference>
<feature type="domain" description="F-box" evidence="1">
    <location>
        <begin position="1"/>
        <end position="46"/>
    </location>
</feature>
<sequence length="337" mass="38970">MLFQDLPQELISQVVSNLNKRDILSFLQCHASSYYRSLYDSFWFDLCRLHGIRYCHPDISWKDLFCSDQVSSMCPHLNTNLFTDTRFIREKKQLLWSSFDQRTEVKDHELCLHPSCDFSGESESCTDHYAATKHNLSIKIAPLHTLEIWCNTCVKTIGFDYFASNVKQGLKSESYIMKKLTKKLALVTQETDSQELALSITKGRQEIESGIFRIQFRNSTMHLVEKNWYTAWLAFISGQSTEIPGDLNNESLFLFDGSLNPTLSLGKHFELIGNLTRWYIERVYSISGKIISSNELLEAPEYCKLAHSIRIRQQMNQAARYSAYGSNGRISKVNSRY</sequence>